<evidence type="ECO:0000256" key="6">
    <source>
        <dbReference type="ARBA" id="ARBA00030238"/>
    </source>
</evidence>
<dbReference type="SMART" id="SM00060">
    <property type="entry name" value="FN3"/>
    <property type="match status" value="3"/>
</dbReference>
<comment type="catalytic activity">
    <reaction evidence="1">
        <text>Endohydrolysis of (1-&gt;4)-alpha-D-glucosidic linkages in polysaccharides containing three or more (1-&gt;4)-alpha-linked D-glucose units.</text>
        <dbReference type="EC" id="3.2.1.1"/>
    </reaction>
</comment>
<dbReference type="GO" id="GO:0030246">
    <property type="term" value="F:carbohydrate binding"/>
    <property type="evidence" value="ECO:0007669"/>
    <property type="project" value="InterPro"/>
</dbReference>
<gene>
    <name evidence="9" type="ORF">DY023_00135</name>
</gene>
<reference evidence="9 10" key="1">
    <citation type="submission" date="2018-08" db="EMBL/GenBank/DDBJ databases">
        <title>Isolation, diversity and antifungal activity of Actinobacteria from cow dung.</title>
        <authorList>
            <person name="Ling L."/>
        </authorList>
    </citation>
    <scope>NUCLEOTIDE SEQUENCE [LARGE SCALE GENOMIC DNA]</scope>
    <source>
        <strain evidence="9 10">NEAU-LLE</strain>
    </source>
</reference>
<evidence type="ECO:0000259" key="8">
    <source>
        <dbReference type="PROSITE" id="PS50853"/>
    </source>
</evidence>
<feature type="domain" description="Fibronectin type-III" evidence="8">
    <location>
        <begin position="1203"/>
        <end position="1293"/>
    </location>
</feature>
<accession>A0A371NZF8</accession>
<dbReference type="Pfam" id="PF13620">
    <property type="entry name" value="CarboxypepD_reg"/>
    <property type="match status" value="3"/>
</dbReference>
<evidence type="ECO:0000256" key="5">
    <source>
        <dbReference type="ARBA" id="ARBA00023326"/>
    </source>
</evidence>
<dbReference type="Proteomes" id="UP000262172">
    <property type="component" value="Unassembled WGS sequence"/>
</dbReference>
<dbReference type="SUPFAM" id="SSF49452">
    <property type="entry name" value="Starch-binding domain-like"/>
    <property type="match status" value="3"/>
</dbReference>
<dbReference type="EMBL" id="QUAB01000001">
    <property type="protein sequence ID" value="REJ08941.1"/>
    <property type="molecule type" value="Genomic_DNA"/>
</dbReference>
<dbReference type="EC" id="3.2.1.1" evidence="2"/>
<dbReference type="Gene3D" id="2.60.40.1120">
    <property type="entry name" value="Carboxypeptidase-like, regulatory domain"/>
    <property type="match status" value="4"/>
</dbReference>
<dbReference type="InterPro" id="IPR003961">
    <property type="entry name" value="FN3_dom"/>
</dbReference>
<dbReference type="GO" id="GO:0004556">
    <property type="term" value="F:alpha-amylase activity"/>
    <property type="evidence" value="ECO:0007669"/>
    <property type="project" value="UniProtKB-EC"/>
</dbReference>
<evidence type="ECO:0000256" key="1">
    <source>
        <dbReference type="ARBA" id="ARBA00000548"/>
    </source>
</evidence>
<dbReference type="CDD" id="cd00063">
    <property type="entry name" value="FN3"/>
    <property type="match status" value="3"/>
</dbReference>
<keyword evidence="3" id="KW-0326">Glycosidase</keyword>
<dbReference type="GO" id="GO:0000272">
    <property type="term" value="P:polysaccharide catabolic process"/>
    <property type="evidence" value="ECO:0007669"/>
    <property type="project" value="UniProtKB-KW"/>
</dbReference>
<dbReference type="InterPro" id="IPR013783">
    <property type="entry name" value="Ig-like_fold"/>
</dbReference>
<evidence type="ECO:0000256" key="7">
    <source>
        <dbReference type="SAM" id="MobiDB-lite"/>
    </source>
</evidence>
<dbReference type="PRINTS" id="PR00014">
    <property type="entry name" value="FNTYPEIII"/>
</dbReference>
<keyword evidence="5" id="KW-0119">Carbohydrate metabolism</keyword>
<dbReference type="SUPFAM" id="SSF49478">
    <property type="entry name" value="Cna protein B-type domain"/>
    <property type="match status" value="2"/>
</dbReference>
<dbReference type="SUPFAM" id="SSF49265">
    <property type="entry name" value="Fibronectin type III"/>
    <property type="match status" value="2"/>
</dbReference>
<evidence type="ECO:0000256" key="2">
    <source>
        <dbReference type="ARBA" id="ARBA00012595"/>
    </source>
</evidence>
<dbReference type="SUPFAM" id="SSF49464">
    <property type="entry name" value="Carboxypeptidase regulatory domain-like"/>
    <property type="match status" value="1"/>
</dbReference>
<evidence type="ECO:0000256" key="3">
    <source>
        <dbReference type="ARBA" id="ARBA00023295"/>
    </source>
</evidence>
<dbReference type="PANTHER" id="PTHR14340:SF9">
    <property type="entry name" value="FIBRONECTIN TYPE-III DOMAIN-CONTAINING PROTEIN"/>
    <property type="match status" value="1"/>
</dbReference>
<dbReference type="Pfam" id="PF00041">
    <property type="entry name" value="fn3"/>
    <property type="match status" value="3"/>
</dbReference>
<dbReference type="PANTHER" id="PTHR14340">
    <property type="entry name" value="MICROFIBRIL-ASSOCIATED GLYCOPROTEIN 3"/>
    <property type="match status" value="1"/>
</dbReference>
<comment type="caution">
    <text evidence="9">The sequence shown here is derived from an EMBL/GenBank/DDBJ whole genome shotgun (WGS) entry which is preliminary data.</text>
</comment>
<keyword evidence="5" id="KW-0624">Polysaccharide degradation</keyword>
<proteinExistence type="predicted"/>
<evidence type="ECO:0000313" key="10">
    <source>
        <dbReference type="Proteomes" id="UP000262172"/>
    </source>
</evidence>
<feature type="region of interest" description="Disordered" evidence="7">
    <location>
        <begin position="73"/>
        <end position="107"/>
    </location>
</feature>
<feature type="compositionally biased region" description="Polar residues" evidence="7">
    <location>
        <begin position="78"/>
        <end position="88"/>
    </location>
</feature>
<name>A0A371NZF8_9MICO</name>
<organism evidence="9 10">
    <name type="scientific">Microbacterium bovistercoris</name>
    <dbReference type="NCBI Taxonomy" id="2293570"/>
    <lineage>
        <taxon>Bacteria</taxon>
        <taxon>Bacillati</taxon>
        <taxon>Actinomycetota</taxon>
        <taxon>Actinomycetes</taxon>
        <taxon>Micrococcales</taxon>
        <taxon>Microbacteriaceae</taxon>
        <taxon>Microbacterium</taxon>
    </lineage>
</organism>
<dbReference type="PROSITE" id="PS50853">
    <property type="entry name" value="FN3"/>
    <property type="match status" value="3"/>
</dbReference>
<sequence length="1518" mass="153630">MRAPSRLIIAASSASGSDGKTRNLIRGAVASVAALVLILTGSPAAAEWPASASTISTGHASATQELLSDDATVVSPANGGQVSTTAQEKPNAESVAPQTGAPIPPESSYGDVVTVLLSGRILKPGGAPATGVQLTAFATYGDDGDGNLGSVTTDAEGTFSFPVSTARTFILEVLPGSGFVPSRLGAGTTLVPGQGWDEGIRRFDPVAGSAMLGDLTLIPGQMISGDVTVSGTLSPTDTEVSVWSDTASFTAPVTIATGSTAWSVTVPSGTYRAGLTDYGIGIFAYHGGTSSETAAPIVVTSASVSDVGIDVSISGRTLSGTVLNSNGEPVEGASVSLGSDSWSPGDTTGRNTTTAADGSYTLINLVPGSYRLSFWAGGPTVYWPGTTDYDAFEPIVIASGTTAVTGKDVTVVEGVRIAGTVTNSDGTPREGDQVRFVKDGQEIGSTETKADGTYSSWALPAGEYLVSLVQGGYGGTLEQWYDGKRTAATADPVAATDDGATYDGIDFVAVTGGTISGTITFADGTEVADASVLVYAAHDLNQPVKTTTTDAAGHYTLSGLTVENYVVKVQSGASGAVDAWYGATEASPEPKPISLGLDETFIADVVTRLGGTIRGTVILAAADQGAWVSLSRTDGSDYRSLYLPPNDGNPVEWEMPGLLGSWIVSVDEQYWQNATQWSDATPIDVQAGQVVSGIDFDLRAVVSLTGTVTTTDGSEVSQINATVEREVDGFWQWVASDSSASAQFAFALDPGQYRLRVSGFTADGDALRDTTTPFSIAAGETTNLTVPTARGWTITGRITDAETGAAVPGTSVRAESDSASIAYTSSSIDGTYRLVVAARGSWTVSAGVNSQKYTETHREVVVDDAALESVDLALSAGHQISGRVTAENNGNGLSGVQVSVLDAASGTEFHTSASYDGSYATPALTPGEYTVRFSNWSGLYVEEWWEGAPTPASAATVSIDDADVTDIDASMRLGGVITGRVTDADGNPVPWATVGMASPPASGVEAFFGALGRFFTGAAVTSPLLGVETSADANGNYSLPPVEAGSYALYVHDWMSGTTWYDGKSTLATADLIQVDAGNATDVPLRLRTLTDGETPRTPEESITDDFAIQVPPQDTAVQDGEYAEFRAVASGIPAPTVQWERRAPGADVFTPIDGEMSSNLSFEAELADSGAQVRAVFTQGDATLTTVAATVTVSATPSAPQAPSAPEVSDVTSSSAMVSWSEPESGGAAITGYVVRLTAGQDLIRELAVGNVTQTTVAGLSASTAHAVTVSAVNAVGTGDESASTSFTTGAAITSPTAPTSVTATAGNAQATVSWTAPSSTGGSPITGYTVTAQPGGKTATTTGATSATVTGLTNGTAYTFTVTATNAAGISGASAASDPVTPVAPVTPPTAPTSVTATAGNAQATVSWTAPSSTGGSPITGYTVTAQPGGKTATTTGATSATVTGLTNGTAYTFTVTATNAAGTSAASAASAAVTPTAPPTTPPVTRQAGANRYDTAVEVSKATYPSSDVPVVYIA</sequence>
<evidence type="ECO:0000256" key="4">
    <source>
        <dbReference type="ARBA" id="ARBA00023319"/>
    </source>
</evidence>
<feature type="domain" description="Fibronectin type-III" evidence="8">
    <location>
        <begin position="1390"/>
        <end position="1482"/>
    </location>
</feature>
<dbReference type="InterPro" id="IPR008969">
    <property type="entry name" value="CarboxyPept-like_regulatory"/>
</dbReference>
<dbReference type="InterPro" id="IPR036116">
    <property type="entry name" value="FN3_sf"/>
</dbReference>
<dbReference type="InterPro" id="IPR013784">
    <property type="entry name" value="Carb-bd-like_fold"/>
</dbReference>
<evidence type="ECO:0000313" key="9">
    <source>
        <dbReference type="EMBL" id="REJ08941.1"/>
    </source>
</evidence>
<dbReference type="Gene3D" id="2.60.40.10">
    <property type="entry name" value="Immunoglobulins"/>
    <property type="match status" value="5"/>
</dbReference>
<feature type="non-terminal residue" evidence="9">
    <location>
        <position position="1518"/>
    </location>
</feature>
<keyword evidence="10" id="KW-1185">Reference proteome</keyword>
<feature type="domain" description="Fibronectin type-III" evidence="8">
    <location>
        <begin position="1296"/>
        <end position="1388"/>
    </location>
</feature>
<keyword evidence="3" id="KW-0378">Hydrolase</keyword>
<keyword evidence="4" id="KW-0393">Immunoglobulin domain</keyword>
<protein>
    <recommendedName>
        <fullName evidence="2">alpha-amylase</fullName>
        <ecNumber evidence="2">3.2.1.1</ecNumber>
    </recommendedName>
    <alternativeName>
        <fullName evidence="6">1,4-alpha-D-glucan glucanohydrolase</fullName>
    </alternativeName>
</protein>